<evidence type="ECO:0000256" key="2">
    <source>
        <dbReference type="ARBA" id="ARBA00005417"/>
    </source>
</evidence>
<evidence type="ECO:0000256" key="6">
    <source>
        <dbReference type="ARBA" id="ARBA00022741"/>
    </source>
</evidence>
<dbReference type="Pfam" id="PF00005">
    <property type="entry name" value="ABC_tran"/>
    <property type="match status" value="1"/>
</dbReference>
<keyword evidence="6" id="KW-0547">Nucleotide-binding</keyword>
<dbReference type="InterPro" id="IPR027417">
    <property type="entry name" value="P-loop_NTPase"/>
</dbReference>
<organism evidence="11 12">
    <name type="scientific">Protaetiibacter mangrovi</name>
    <dbReference type="NCBI Taxonomy" id="2970926"/>
    <lineage>
        <taxon>Bacteria</taxon>
        <taxon>Bacillati</taxon>
        <taxon>Actinomycetota</taxon>
        <taxon>Actinomycetes</taxon>
        <taxon>Micrococcales</taxon>
        <taxon>Microbacteriaceae</taxon>
        <taxon>Protaetiibacter</taxon>
    </lineage>
</organism>
<evidence type="ECO:0000256" key="1">
    <source>
        <dbReference type="ARBA" id="ARBA00004202"/>
    </source>
</evidence>
<keyword evidence="4" id="KW-1003">Cell membrane</keyword>
<keyword evidence="8" id="KW-1278">Translocase</keyword>
<evidence type="ECO:0000259" key="10">
    <source>
        <dbReference type="PROSITE" id="PS50893"/>
    </source>
</evidence>
<comment type="subcellular location">
    <subcellularLocation>
        <location evidence="1">Cell membrane</location>
        <topology evidence="1">Peripheral membrane protein</topology>
    </subcellularLocation>
</comment>
<keyword evidence="12" id="KW-1185">Reference proteome</keyword>
<dbReference type="PROSITE" id="PS00211">
    <property type="entry name" value="ABC_TRANSPORTER_1"/>
    <property type="match status" value="1"/>
</dbReference>
<evidence type="ECO:0000256" key="5">
    <source>
        <dbReference type="ARBA" id="ARBA00022519"/>
    </source>
</evidence>
<feature type="domain" description="ABC transporter" evidence="10">
    <location>
        <begin position="9"/>
        <end position="260"/>
    </location>
</feature>
<protein>
    <submittedName>
        <fullName evidence="11">ABC transporter ATP-binding protein</fullName>
    </submittedName>
</protein>
<dbReference type="InterPro" id="IPR003593">
    <property type="entry name" value="AAA+_ATPase"/>
</dbReference>
<name>A0ABT1ZJ97_9MICO</name>
<comment type="similarity">
    <text evidence="2">Belongs to the ABC transporter superfamily.</text>
</comment>
<dbReference type="PANTHER" id="PTHR43297">
    <property type="entry name" value="OLIGOPEPTIDE TRANSPORT ATP-BINDING PROTEIN APPD"/>
    <property type="match status" value="1"/>
</dbReference>
<evidence type="ECO:0000256" key="4">
    <source>
        <dbReference type="ARBA" id="ARBA00022475"/>
    </source>
</evidence>
<dbReference type="PANTHER" id="PTHR43297:SF14">
    <property type="entry name" value="ATPASE AAA-TYPE CORE DOMAIN-CONTAINING PROTEIN"/>
    <property type="match status" value="1"/>
</dbReference>
<dbReference type="RefSeq" id="WP_258799858.1">
    <property type="nucleotide sequence ID" value="NZ_JANTHX010000008.1"/>
</dbReference>
<dbReference type="InterPro" id="IPR003439">
    <property type="entry name" value="ABC_transporter-like_ATP-bd"/>
</dbReference>
<dbReference type="SMART" id="SM00382">
    <property type="entry name" value="AAA"/>
    <property type="match status" value="1"/>
</dbReference>
<accession>A0ABT1ZJ97</accession>
<dbReference type="PROSITE" id="PS50893">
    <property type="entry name" value="ABC_TRANSPORTER_2"/>
    <property type="match status" value="1"/>
</dbReference>
<dbReference type="EMBL" id="JANTHX010000008">
    <property type="protein sequence ID" value="MCS0500665.1"/>
    <property type="molecule type" value="Genomic_DNA"/>
</dbReference>
<keyword evidence="5" id="KW-0997">Cell inner membrane</keyword>
<dbReference type="InterPro" id="IPR050388">
    <property type="entry name" value="ABC_Ni/Peptide_Import"/>
</dbReference>
<evidence type="ECO:0000313" key="11">
    <source>
        <dbReference type="EMBL" id="MCS0500665.1"/>
    </source>
</evidence>
<dbReference type="Gene3D" id="3.40.50.300">
    <property type="entry name" value="P-loop containing nucleotide triphosphate hydrolases"/>
    <property type="match status" value="1"/>
</dbReference>
<reference evidence="11 12" key="1">
    <citation type="submission" date="2022-08" db="EMBL/GenBank/DDBJ databases">
        <authorList>
            <person name="Li F."/>
        </authorList>
    </citation>
    <scope>NUCLEOTIDE SEQUENCE [LARGE SCALE GENOMIC DNA]</scope>
    <source>
        <strain evidence="11 12">10F1B-8-1</strain>
    </source>
</reference>
<evidence type="ECO:0000256" key="7">
    <source>
        <dbReference type="ARBA" id="ARBA00022840"/>
    </source>
</evidence>
<evidence type="ECO:0000256" key="8">
    <source>
        <dbReference type="ARBA" id="ARBA00022967"/>
    </source>
</evidence>
<proteinExistence type="inferred from homology"/>
<gene>
    <name evidence="11" type="ORF">NUH29_14020</name>
</gene>
<dbReference type="CDD" id="cd03257">
    <property type="entry name" value="ABC_NikE_OppD_transporters"/>
    <property type="match status" value="1"/>
</dbReference>
<dbReference type="SUPFAM" id="SSF52540">
    <property type="entry name" value="P-loop containing nucleoside triphosphate hydrolases"/>
    <property type="match status" value="1"/>
</dbReference>
<dbReference type="InterPro" id="IPR017871">
    <property type="entry name" value="ABC_transporter-like_CS"/>
</dbReference>
<evidence type="ECO:0000313" key="12">
    <source>
        <dbReference type="Proteomes" id="UP001205337"/>
    </source>
</evidence>
<keyword evidence="3" id="KW-0813">Transport</keyword>
<keyword evidence="9" id="KW-0472">Membrane</keyword>
<comment type="caution">
    <text evidence="11">The sequence shown here is derived from an EMBL/GenBank/DDBJ whole genome shotgun (WGS) entry which is preliminary data.</text>
</comment>
<evidence type="ECO:0000256" key="3">
    <source>
        <dbReference type="ARBA" id="ARBA00022448"/>
    </source>
</evidence>
<keyword evidence="7 11" id="KW-0067">ATP-binding</keyword>
<evidence type="ECO:0000256" key="9">
    <source>
        <dbReference type="ARBA" id="ARBA00023136"/>
    </source>
</evidence>
<sequence length="280" mass="31207">MTDQTLLTIDDIDVVYDVDPPVHAVRGVSLRLERGEILGLAGESGCGKTTLAYAIQRLLRPPAVISAGGVIFHDRDGDDIDITALGTDALRRFRWDKVSMVFQGAMNALNPVKNIGSQLEDVFLTHRPEMSRAERRAQCAELLEIVQVGRDRLRSYPHELSGGMRQRVMIAMALALKPQLMIMDEPTTALDVLIQREILQQISELRSRFGFSVIFITHDLPLLLEISDRIAIMKAGEIVELDTPANIYRGARHEYTRTLLSSFPSLTGDRGGFLRTGEAR</sequence>
<dbReference type="GO" id="GO:0005524">
    <property type="term" value="F:ATP binding"/>
    <property type="evidence" value="ECO:0007669"/>
    <property type="project" value="UniProtKB-KW"/>
</dbReference>
<dbReference type="Proteomes" id="UP001205337">
    <property type="component" value="Unassembled WGS sequence"/>
</dbReference>